<dbReference type="EMBL" id="FCOB02000013">
    <property type="protein sequence ID" value="SAK66864.1"/>
    <property type="molecule type" value="Genomic_DNA"/>
</dbReference>
<accession>A0A158B9Y8</accession>
<dbReference type="RefSeq" id="WP_087046398.1">
    <property type="nucleotide sequence ID" value="NZ_FCOB02000013.1"/>
</dbReference>
<gene>
    <name evidence="2" type="ORF">AWB83_03009</name>
</gene>
<feature type="region of interest" description="Disordered" evidence="1">
    <location>
        <begin position="1"/>
        <end position="66"/>
    </location>
</feature>
<dbReference type="AlphaFoldDB" id="A0A158B9Y8"/>
<organism evidence="2 3">
    <name type="scientific">Caballeronia ptereochthonis</name>
    <dbReference type="NCBI Taxonomy" id="1777144"/>
    <lineage>
        <taxon>Bacteria</taxon>
        <taxon>Pseudomonadati</taxon>
        <taxon>Pseudomonadota</taxon>
        <taxon>Betaproteobacteria</taxon>
        <taxon>Burkholderiales</taxon>
        <taxon>Burkholderiaceae</taxon>
        <taxon>Caballeronia</taxon>
    </lineage>
</organism>
<sequence length="66" mass="7334">MNDDTEDIMSEQTDRLTPPKQTLEDPNVADRRLSEEQMRGMKSEPDPPEPGKKGKLPDPVEVGEAG</sequence>
<dbReference type="STRING" id="1777144.AWB83_03009"/>
<proteinExistence type="predicted"/>
<evidence type="ECO:0000313" key="2">
    <source>
        <dbReference type="EMBL" id="SAK66864.1"/>
    </source>
</evidence>
<protein>
    <submittedName>
        <fullName evidence="2">Uncharacterized protein</fullName>
    </submittedName>
</protein>
<evidence type="ECO:0000256" key="1">
    <source>
        <dbReference type="SAM" id="MobiDB-lite"/>
    </source>
</evidence>
<dbReference type="OrthoDB" id="9133833at2"/>
<keyword evidence="3" id="KW-1185">Reference proteome</keyword>
<reference evidence="2" key="1">
    <citation type="submission" date="2016-01" db="EMBL/GenBank/DDBJ databases">
        <authorList>
            <person name="Peeters C."/>
        </authorList>
    </citation>
    <scope>NUCLEOTIDE SEQUENCE [LARGE SCALE GENOMIC DNA]</scope>
    <source>
        <strain evidence="2">LMG 29326</strain>
    </source>
</reference>
<evidence type="ECO:0000313" key="3">
    <source>
        <dbReference type="Proteomes" id="UP000054978"/>
    </source>
</evidence>
<dbReference type="Proteomes" id="UP000054978">
    <property type="component" value="Unassembled WGS sequence"/>
</dbReference>
<name>A0A158B9Y8_9BURK</name>
<comment type="caution">
    <text evidence="2">The sequence shown here is derived from an EMBL/GenBank/DDBJ whole genome shotgun (WGS) entry which is preliminary data.</text>
</comment>
<feature type="compositionally biased region" description="Basic and acidic residues" evidence="1">
    <location>
        <begin position="28"/>
        <end position="58"/>
    </location>
</feature>